<dbReference type="InterPro" id="IPR035906">
    <property type="entry name" value="MetI-like_sf"/>
</dbReference>
<dbReference type="NCBIfam" id="TIGR01726">
    <property type="entry name" value="HEQRo_perm_3TM"/>
    <property type="match status" value="1"/>
</dbReference>
<evidence type="ECO:0000256" key="7">
    <source>
        <dbReference type="ARBA" id="ARBA00023136"/>
    </source>
</evidence>
<feature type="transmembrane region" description="Helical" evidence="8">
    <location>
        <begin position="175"/>
        <end position="202"/>
    </location>
</feature>
<sequence length="218" mass="23311">MRGLSIADLWLILGAIRWTAALAVTAFAIGAVIGLGVAVARTSQLTWLRVLARVYVELVQGTPLLGVLFLLYFGVPMLLGIEIKAFTAAAAAFSLSAGAFLGDIWRGAIESVPKGQWEAASCVGLRRWHVMRHVVWPQAFRVALGPTVSYLVQLIKNTSLAALVGLVELTRSGQIVAGSTLAHLPVFCGVALCYFAICYPLARLALNLEGRMNAARAH</sequence>
<keyword evidence="4" id="KW-1003">Cell membrane</keyword>
<keyword evidence="6 8" id="KW-1133">Transmembrane helix</keyword>
<dbReference type="Proteomes" id="UP000267418">
    <property type="component" value="Unassembled WGS sequence"/>
</dbReference>
<dbReference type="OrthoDB" id="9793490at2"/>
<evidence type="ECO:0000313" key="10">
    <source>
        <dbReference type="EMBL" id="RTQ36725.1"/>
    </source>
</evidence>
<feature type="domain" description="ABC transmembrane type-1" evidence="9">
    <location>
        <begin position="16"/>
        <end position="205"/>
    </location>
</feature>
<dbReference type="InterPro" id="IPR043429">
    <property type="entry name" value="ArtM/GltK/GlnP/TcyL/YhdX-like"/>
</dbReference>
<evidence type="ECO:0000256" key="2">
    <source>
        <dbReference type="ARBA" id="ARBA00010072"/>
    </source>
</evidence>
<dbReference type="PANTHER" id="PTHR30614:SF34">
    <property type="entry name" value="BLR6398 PROTEIN"/>
    <property type="match status" value="1"/>
</dbReference>
<comment type="caution">
    <text evidence="10">The sequence shown here is derived from an EMBL/GenBank/DDBJ whole genome shotgun (WGS) entry which is preliminary data.</text>
</comment>
<reference evidence="10 11" key="1">
    <citation type="submission" date="2018-12" db="EMBL/GenBank/DDBJ databases">
        <title>The genome of Variovorax gossypii DSM 100435.</title>
        <authorList>
            <person name="Gao J."/>
            <person name="Sun J."/>
        </authorList>
    </citation>
    <scope>NUCLEOTIDE SEQUENCE [LARGE SCALE GENOMIC DNA]</scope>
    <source>
        <strain evidence="10 11">DSM 100435</strain>
    </source>
</reference>
<dbReference type="EMBL" id="RXOE01000001">
    <property type="protein sequence ID" value="RTQ36725.1"/>
    <property type="molecule type" value="Genomic_DNA"/>
</dbReference>
<accession>A0A431TRF9</accession>
<evidence type="ECO:0000256" key="1">
    <source>
        <dbReference type="ARBA" id="ARBA00004429"/>
    </source>
</evidence>
<dbReference type="CDD" id="cd06261">
    <property type="entry name" value="TM_PBP2"/>
    <property type="match status" value="1"/>
</dbReference>
<keyword evidence="5 8" id="KW-0812">Transmembrane</keyword>
<dbReference type="GO" id="GO:0022857">
    <property type="term" value="F:transmembrane transporter activity"/>
    <property type="evidence" value="ECO:0007669"/>
    <property type="project" value="InterPro"/>
</dbReference>
<feature type="transmembrane region" description="Helical" evidence="8">
    <location>
        <begin position="52"/>
        <end position="73"/>
    </location>
</feature>
<dbReference type="PANTHER" id="PTHR30614">
    <property type="entry name" value="MEMBRANE COMPONENT OF AMINO ACID ABC TRANSPORTER"/>
    <property type="match status" value="1"/>
</dbReference>
<comment type="subcellular location">
    <subcellularLocation>
        <location evidence="1">Cell inner membrane</location>
        <topology evidence="1">Multi-pass membrane protein</topology>
    </subcellularLocation>
    <subcellularLocation>
        <location evidence="8">Cell membrane</location>
        <topology evidence="8">Multi-pass membrane protein</topology>
    </subcellularLocation>
</comment>
<dbReference type="RefSeq" id="WP_126468684.1">
    <property type="nucleotide sequence ID" value="NZ_RXOE01000001.1"/>
</dbReference>
<proteinExistence type="inferred from homology"/>
<dbReference type="PROSITE" id="PS50928">
    <property type="entry name" value="ABC_TM1"/>
    <property type="match status" value="1"/>
</dbReference>
<dbReference type="SUPFAM" id="SSF161098">
    <property type="entry name" value="MetI-like"/>
    <property type="match status" value="1"/>
</dbReference>
<organism evidence="10 11">
    <name type="scientific">Variovorax gossypii</name>
    <dbReference type="NCBI Taxonomy" id="1679495"/>
    <lineage>
        <taxon>Bacteria</taxon>
        <taxon>Pseudomonadati</taxon>
        <taxon>Pseudomonadota</taxon>
        <taxon>Betaproteobacteria</taxon>
        <taxon>Burkholderiales</taxon>
        <taxon>Comamonadaceae</taxon>
        <taxon>Variovorax</taxon>
    </lineage>
</organism>
<feature type="transmembrane region" description="Helical" evidence="8">
    <location>
        <begin position="20"/>
        <end position="40"/>
    </location>
</feature>
<gene>
    <name evidence="10" type="ORF">EJP69_03000</name>
</gene>
<dbReference type="InterPro" id="IPR000515">
    <property type="entry name" value="MetI-like"/>
</dbReference>
<dbReference type="Gene3D" id="1.10.3720.10">
    <property type="entry name" value="MetI-like"/>
    <property type="match status" value="1"/>
</dbReference>
<evidence type="ECO:0000259" key="9">
    <source>
        <dbReference type="PROSITE" id="PS50928"/>
    </source>
</evidence>
<evidence type="ECO:0000313" key="11">
    <source>
        <dbReference type="Proteomes" id="UP000267418"/>
    </source>
</evidence>
<keyword evidence="11" id="KW-1185">Reference proteome</keyword>
<evidence type="ECO:0000256" key="3">
    <source>
        <dbReference type="ARBA" id="ARBA00022448"/>
    </source>
</evidence>
<dbReference type="GO" id="GO:0043190">
    <property type="term" value="C:ATP-binding cassette (ABC) transporter complex"/>
    <property type="evidence" value="ECO:0007669"/>
    <property type="project" value="InterPro"/>
</dbReference>
<evidence type="ECO:0000256" key="5">
    <source>
        <dbReference type="ARBA" id="ARBA00022692"/>
    </source>
</evidence>
<keyword evidence="3 8" id="KW-0813">Transport</keyword>
<evidence type="ECO:0000256" key="8">
    <source>
        <dbReference type="RuleBase" id="RU363032"/>
    </source>
</evidence>
<dbReference type="GO" id="GO:0006865">
    <property type="term" value="P:amino acid transport"/>
    <property type="evidence" value="ECO:0007669"/>
    <property type="project" value="TreeGrafter"/>
</dbReference>
<dbReference type="Pfam" id="PF00528">
    <property type="entry name" value="BPD_transp_1"/>
    <property type="match status" value="1"/>
</dbReference>
<evidence type="ECO:0000256" key="4">
    <source>
        <dbReference type="ARBA" id="ARBA00022475"/>
    </source>
</evidence>
<evidence type="ECO:0000256" key="6">
    <source>
        <dbReference type="ARBA" id="ARBA00022989"/>
    </source>
</evidence>
<comment type="similarity">
    <text evidence="2">Belongs to the binding-protein-dependent transport system permease family. HisMQ subfamily.</text>
</comment>
<protein>
    <submittedName>
        <fullName evidence="10">Amino acid ABC transporter permease</fullName>
    </submittedName>
</protein>
<dbReference type="AlphaFoldDB" id="A0A431TRF9"/>
<name>A0A431TRF9_9BURK</name>
<keyword evidence="7 8" id="KW-0472">Membrane</keyword>
<dbReference type="InterPro" id="IPR010065">
    <property type="entry name" value="AA_ABC_transptr_permease_3TM"/>
</dbReference>